<dbReference type="AlphaFoldDB" id="A0A063YHX4"/>
<dbReference type="SUPFAM" id="SSF160443">
    <property type="entry name" value="SMR domain-like"/>
    <property type="match status" value="1"/>
</dbReference>
<dbReference type="InterPro" id="IPR002625">
    <property type="entry name" value="Smr_dom"/>
</dbReference>
<dbReference type="Gene3D" id="3.30.1370.110">
    <property type="match status" value="1"/>
</dbReference>
<sequence length="83" mass="9649">MSEIGKIVIMLTLDLHGMDVFKATAVVINKIYEFEENEWAFQLNIICGKGTGALRNLVEDILERETNYVFEYDERSATFWVKK</sequence>
<dbReference type="Pfam" id="PF01713">
    <property type="entry name" value="Smr"/>
    <property type="match status" value="1"/>
</dbReference>
<dbReference type="EMBL" id="SOCH01000004">
    <property type="protein sequence ID" value="TDU96838.1"/>
    <property type="molecule type" value="Genomic_DNA"/>
</dbReference>
<evidence type="ECO:0000313" key="2">
    <source>
        <dbReference type="EMBL" id="TDU96838.1"/>
    </source>
</evidence>
<dbReference type="InterPro" id="IPR036063">
    <property type="entry name" value="Smr_dom_sf"/>
</dbReference>
<accession>A0A063YHX4</accession>
<dbReference type="Proteomes" id="UP000294882">
    <property type="component" value="Unassembled WGS sequence"/>
</dbReference>
<evidence type="ECO:0000313" key="3">
    <source>
        <dbReference type="Proteomes" id="UP000294882"/>
    </source>
</evidence>
<comment type="caution">
    <text evidence="2">The sequence shown here is derived from an EMBL/GenBank/DDBJ whole genome shotgun (WGS) entry which is preliminary data.</text>
</comment>
<organism evidence="2 3">
    <name type="scientific">Metamycoplasma hyosynoviae</name>
    <dbReference type="NCBI Taxonomy" id="29559"/>
    <lineage>
        <taxon>Bacteria</taxon>
        <taxon>Bacillati</taxon>
        <taxon>Mycoplasmatota</taxon>
        <taxon>Mycoplasmoidales</taxon>
        <taxon>Metamycoplasmataceae</taxon>
        <taxon>Metamycoplasma</taxon>
    </lineage>
</organism>
<dbReference type="RefSeq" id="WP_080696276.1">
    <property type="nucleotide sequence ID" value="NZ_JAQRAP010000004.1"/>
</dbReference>
<protein>
    <submittedName>
        <fullName evidence="2">Smr domain-containing protein</fullName>
    </submittedName>
</protein>
<name>A0A063YHX4_9BACT</name>
<proteinExistence type="predicted"/>
<evidence type="ECO:0000259" key="1">
    <source>
        <dbReference type="Pfam" id="PF01713"/>
    </source>
</evidence>
<reference evidence="2 3" key="1">
    <citation type="submission" date="2019-03" db="EMBL/GenBank/DDBJ databases">
        <title>Genomic Encyclopedia of Archaeal and Bacterial Type Strains, Phase II (KMG-II): from individual species to whole genera.</title>
        <authorList>
            <person name="Goeker M."/>
        </authorList>
    </citation>
    <scope>NUCLEOTIDE SEQUENCE [LARGE SCALE GENOMIC DNA]</scope>
    <source>
        <strain evidence="2 3">ATCC 25591</strain>
    </source>
</reference>
<gene>
    <name evidence="2" type="ORF">JN03_0515</name>
</gene>
<feature type="domain" description="Smr" evidence="1">
    <location>
        <begin position="13"/>
        <end position="73"/>
    </location>
</feature>